<dbReference type="KEGG" id="ctp:CTRG_03902"/>
<dbReference type="eggNOG" id="KOG1342">
    <property type="taxonomic scope" value="Eukaryota"/>
</dbReference>
<evidence type="ECO:0000259" key="1">
    <source>
        <dbReference type="Pfam" id="PF00850"/>
    </source>
</evidence>
<protein>
    <recommendedName>
        <fullName evidence="1">Histone deacetylase domain-containing protein</fullName>
    </recommendedName>
</protein>
<dbReference type="GeneID" id="8297957"/>
<dbReference type="STRING" id="294747.C5MCF1"/>
<accession>C5MCF1</accession>
<dbReference type="GO" id="GO:0070210">
    <property type="term" value="C:Rpd3L-Expanded complex"/>
    <property type="evidence" value="ECO:0007669"/>
    <property type="project" value="TreeGrafter"/>
</dbReference>
<organism evidence="2 3">
    <name type="scientific">Candida tropicalis (strain ATCC MYA-3404 / T1)</name>
    <name type="common">Yeast</name>
    <dbReference type="NCBI Taxonomy" id="294747"/>
    <lineage>
        <taxon>Eukaryota</taxon>
        <taxon>Fungi</taxon>
        <taxon>Dikarya</taxon>
        <taxon>Ascomycota</taxon>
        <taxon>Saccharomycotina</taxon>
        <taxon>Pichiomycetes</taxon>
        <taxon>Debaryomycetaceae</taxon>
        <taxon>Candida/Lodderomyces clade</taxon>
        <taxon>Candida</taxon>
    </lineage>
</organism>
<feature type="domain" description="Histone deacetylase" evidence="1">
    <location>
        <begin position="22"/>
        <end position="321"/>
    </location>
</feature>
<proteinExistence type="predicted"/>
<dbReference type="Proteomes" id="UP000002037">
    <property type="component" value="Unassembled WGS sequence"/>
</dbReference>
<keyword evidence="3" id="KW-1185">Reference proteome</keyword>
<dbReference type="InterPro" id="IPR023801">
    <property type="entry name" value="His_deacetylse_dom"/>
</dbReference>
<dbReference type="PANTHER" id="PTHR10625:SF10">
    <property type="entry name" value="HISTONE DEACETYLASE HDAC1"/>
    <property type="match status" value="1"/>
</dbReference>
<dbReference type="GO" id="GO:0045944">
    <property type="term" value="P:positive regulation of transcription by RNA polymerase II"/>
    <property type="evidence" value="ECO:0007669"/>
    <property type="project" value="EnsemblFungi"/>
</dbReference>
<dbReference type="VEuPathDB" id="FungiDB:CTRG_03902"/>
<dbReference type="GO" id="GO:0031507">
    <property type="term" value="P:heterochromatin formation"/>
    <property type="evidence" value="ECO:0007669"/>
    <property type="project" value="TreeGrafter"/>
</dbReference>
<dbReference type="Gene3D" id="3.40.800.20">
    <property type="entry name" value="Histone deacetylase domain"/>
    <property type="match status" value="1"/>
</dbReference>
<sequence>MKQRHVHLALSDNATKICDLLPSNKGRQSLVYGLIKAYNLDQICDDTIEILACSAKELTMYHSEEFVNHILHTRDNEDHPKEDESYELNKLDKKFGLVYDCYYFPSMDQYIRLTAGSSILTAKTIISQQKSSTKQIIGINWYGGRHHCHKSQASGFCYINDIVLSINILRKYLGSVFYLDLDLHHGDGVENAFKFSKKISTCSIHRYDIGIFPGTGSLKSSATNTFNIPTRKGLNDKSMSWIIDEVVIPLIEKFGPKSIVIQAGCDGLSTDEHKEWNMSIKGYANSIDTILERFDKTPVMILGGGGYNHTETAKCWTYITGKVLQLTDTEQWDIIPDHKELDAYEKDGFQFWTEKNSSYGKMKDENTKEYLNEIKTYLLSL</sequence>
<evidence type="ECO:0000313" key="2">
    <source>
        <dbReference type="EMBL" id="EER32231.1"/>
    </source>
</evidence>
<evidence type="ECO:0000313" key="3">
    <source>
        <dbReference type="Proteomes" id="UP000002037"/>
    </source>
</evidence>
<dbReference type="CDD" id="cd11680">
    <property type="entry name" value="HDAC_Hos1"/>
    <property type="match status" value="1"/>
</dbReference>
<dbReference type="InterPro" id="IPR000286">
    <property type="entry name" value="HDACs"/>
</dbReference>
<reference evidence="2 3" key="1">
    <citation type="journal article" date="2009" name="Nature">
        <title>Evolution of pathogenicity and sexual reproduction in eight Candida genomes.</title>
        <authorList>
            <person name="Butler G."/>
            <person name="Rasmussen M.D."/>
            <person name="Lin M.F."/>
            <person name="Santos M.A."/>
            <person name="Sakthikumar S."/>
            <person name="Munro C.A."/>
            <person name="Rheinbay E."/>
            <person name="Grabherr M."/>
            <person name="Forche A."/>
            <person name="Reedy J.L."/>
            <person name="Agrafioti I."/>
            <person name="Arnaud M.B."/>
            <person name="Bates S."/>
            <person name="Brown A.J."/>
            <person name="Brunke S."/>
            <person name="Costanzo M.C."/>
            <person name="Fitzpatrick D.A."/>
            <person name="de Groot P.W."/>
            <person name="Harris D."/>
            <person name="Hoyer L.L."/>
            <person name="Hube B."/>
            <person name="Klis F.M."/>
            <person name="Kodira C."/>
            <person name="Lennard N."/>
            <person name="Logue M.E."/>
            <person name="Martin R."/>
            <person name="Neiman A.M."/>
            <person name="Nikolaou E."/>
            <person name="Quail M.A."/>
            <person name="Quinn J."/>
            <person name="Santos M.C."/>
            <person name="Schmitzberger F.F."/>
            <person name="Sherlock G."/>
            <person name="Shah P."/>
            <person name="Silverstein K.A."/>
            <person name="Skrzypek M.S."/>
            <person name="Soll D."/>
            <person name="Staggs R."/>
            <person name="Stansfield I."/>
            <person name="Stumpf M.P."/>
            <person name="Sudbery P.E."/>
            <person name="Srikantha T."/>
            <person name="Zeng Q."/>
            <person name="Berman J."/>
            <person name="Berriman M."/>
            <person name="Heitman J."/>
            <person name="Gow N.A."/>
            <person name="Lorenz M.C."/>
            <person name="Birren B.W."/>
            <person name="Kellis M."/>
            <person name="Cuomo C.A."/>
        </authorList>
    </citation>
    <scope>NUCLEOTIDE SEQUENCE [LARGE SCALE GENOMIC DNA]</scope>
    <source>
        <strain evidence="3">ATCC MYA-3404 / T1</strain>
    </source>
</reference>
<dbReference type="InterPro" id="IPR023696">
    <property type="entry name" value="Ureohydrolase_dom_sf"/>
</dbReference>
<name>C5MCF1_CANTT</name>
<dbReference type="PANTHER" id="PTHR10625">
    <property type="entry name" value="HISTONE DEACETYLASE HDAC1-RELATED"/>
    <property type="match status" value="1"/>
</dbReference>
<dbReference type="HOGENOM" id="CLU_007727_7_6_1"/>
<dbReference type="Pfam" id="PF00850">
    <property type="entry name" value="Hist_deacetyl"/>
    <property type="match status" value="1"/>
</dbReference>
<dbReference type="GO" id="GO:0004407">
    <property type="term" value="F:histone deacetylase activity"/>
    <property type="evidence" value="ECO:0007669"/>
    <property type="project" value="TreeGrafter"/>
</dbReference>
<dbReference type="PRINTS" id="PR01270">
    <property type="entry name" value="HDASUPER"/>
</dbReference>
<dbReference type="EMBL" id="GG692399">
    <property type="protein sequence ID" value="EER32231.1"/>
    <property type="molecule type" value="Genomic_DNA"/>
</dbReference>
<dbReference type="AlphaFoldDB" id="C5MCF1"/>
<dbReference type="OrthoDB" id="73273at2759"/>
<gene>
    <name evidence="2" type="ORF">CTRG_03902</name>
</gene>
<dbReference type="InterPro" id="IPR037138">
    <property type="entry name" value="His_deacetylse_dom_sf"/>
</dbReference>
<dbReference type="RefSeq" id="XP_002549605.1">
    <property type="nucleotide sequence ID" value="XM_002549559.1"/>
</dbReference>
<dbReference type="SUPFAM" id="SSF52768">
    <property type="entry name" value="Arginase/deacetylase"/>
    <property type="match status" value="1"/>
</dbReference>